<organism evidence="3 4">
    <name type="scientific">Arundinibacter roseus</name>
    <dbReference type="NCBI Taxonomy" id="2070510"/>
    <lineage>
        <taxon>Bacteria</taxon>
        <taxon>Pseudomonadati</taxon>
        <taxon>Bacteroidota</taxon>
        <taxon>Cytophagia</taxon>
        <taxon>Cytophagales</taxon>
        <taxon>Spirosomataceae</taxon>
        <taxon>Arundinibacter</taxon>
    </lineage>
</organism>
<gene>
    <name evidence="3" type="ORF">EZE20_22455</name>
</gene>
<evidence type="ECO:0000256" key="1">
    <source>
        <dbReference type="PROSITE-ProRule" id="PRU00339"/>
    </source>
</evidence>
<dbReference type="AlphaFoldDB" id="A0A4R4JXZ3"/>
<dbReference type="Proteomes" id="UP000295706">
    <property type="component" value="Unassembled WGS sequence"/>
</dbReference>
<proteinExistence type="predicted"/>
<dbReference type="SUPFAM" id="SSF48452">
    <property type="entry name" value="TPR-like"/>
    <property type="match status" value="1"/>
</dbReference>
<comment type="caution">
    <text evidence="3">The sequence shown here is derived from an EMBL/GenBank/DDBJ whole genome shotgun (WGS) entry which is preliminary data.</text>
</comment>
<feature type="repeat" description="TPR" evidence="1">
    <location>
        <begin position="174"/>
        <end position="207"/>
    </location>
</feature>
<reference evidence="3 4" key="1">
    <citation type="submission" date="2019-02" db="EMBL/GenBank/DDBJ databases">
        <title>Arundinibacter roseus gen. nov., sp. nov., a new member of the family Cytophagaceae.</title>
        <authorList>
            <person name="Szuroczki S."/>
            <person name="Khayer B."/>
            <person name="Sproer C."/>
            <person name="Toumi M."/>
            <person name="Szabo A."/>
            <person name="Felfoldi T."/>
            <person name="Schumann P."/>
            <person name="Toth E."/>
        </authorList>
    </citation>
    <scope>NUCLEOTIDE SEQUENCE [LARGE SCALE GENOMIC DNA]</scope>
    <source>
        <strain evidence="3 4">DMA-k-7a</strain>
    </source>
</reference>
<name>A0A4R4JXZ3_9BACT</name>
<feature type="chain" id="PRO_5020810149" evidence="2">
    <location>
        <begin position="24"/>
        <end position="313"/>
    </location>
</feature>
<dbReference type="EMBL" id="SMJU01000020">
    <property type="protein sequence ID" value="TDB59563.1"/>
    <property type="molecule type" value="Genomic_DNA"/>
</dbReference>
<dbReference type="InterPro" id="IPR011990">
    <property type="entry name" value="TPR-like_helical_dom_sf"/>
</dbReference>
<feature type="signal peptide" evidence="2">
    <location>
        <begin position="1"/>
        <end position="23"/>
    </location>
</feature>
<evidence type="ECO:0000256" key="2">
    <source>
        <dbReference type="SAM" id="SignalP"/>
    </source>
</evidence>
<accession>A0A4R4JXZ3</accession>
<evidence type="ECO:0000313" key="4">
    <source>
        <dbReference type="Proteomes" id="UP000295706"/>
    </source>
</evidence>
<dbReference type="SUPFAM" id="SSF81901">
    <property type="entry name" value="HCP-like"/>
    <property type="match status" value="1"/>
</dbReference>
<dbReference type="InterPro" id="IPR019734">
    <property type="entry name" value="TPR_rpt"/>
</dbReference>
<keyword evidence="4" id="KW-1185">Reference proteome</keyword>
<dbReference type="Pfam" id="PF13181">
    <property type="entry name" value="TPR_8"/>
    <property type="match status" value="2"/>
</dbReference>
<dbReference type="Gene3D" id="1.25.40.10">
    <property type="entry name" value="Tetratricopeptide repeat domain"/>
    <property type="match status" value="2"/>
</dbReference>
<protein>
    <submittedName>
        <fullName evidence="3">Uncharacterized protein</fullName>
    </submittedName>
</protein>
<dbReference type="RefSeq" id="WP_132121985.1">
    <property type="nucleotide sequence ID" value="NZ_SMJU01000020.1"/>
</dbReference>
<feature type="repeat" description="TPR" evidence="1">
    <location>
        <begin position="214"/>
        <end position="247"/>
    </location>
</feature>
<keyword evidence="2" id="KW-0732">Signal</keyword>
<dbReference type="PROSITE" id="PS50005">
    <property type="entry name" value="TPR"/>
    <property type="match status" value="2"/>
</dbReference>
<dbReference type="SMART" id="SM00028">
    <property type="entry name" value="TPR"/>
    <property type="match status" value="3"/>
</dbReference>
<evidence type="ECO:0000313" key="3">
    <source>
        <dbReference type="EMBL" id="TDB59563.1"/>
    </source>
</evidence>
<sequence length="313" mass="36120">MYKYQICFILNLILFVTSGQLKAKDSIGETLYYQRKFKDATSYFRVESIKGDKNNKAHNIFWLGQCLAALRQPDSAIVAYEYLVAEKNIAPIWKINALGGLASIYSYRQDTKKVEFYVSQMLLYGNQYPEKRDARYWRIMGNFYFDTYKNDLATTHFIRSANTAESQKDSIGLVGSYVMLGRVYERLEKNIQALHYFELAIKMQDELKINLHLPQCYQSVAALYENQNNFKKAFEYYSKGISLDTKLGDNYGRAYGLIGVSNALLNQGKTKNVASLIGEAYSIFIKYDDQPCIGYCLNLKGLYHQKNSNIKKH</sequence>
<keyword evidence="1" id="KW-0802">TPR repeat</keyword>
<dbReference type="OrthoDB" id="793001at2"/>